<feature type="region of interest" description="Disordered" evidence="1">
    <location>
        <begin position="1"/>
        <end position="49"/>
    </location>
</feature>
<feature type="compositionally biased region" description="Polar residues" evidence="1">
    <location>
        <begin position="1"/>
        <end position="11"/>
    </location>
</feature>
<evidence type="ECO:0000313" key="2">
    <source>
        <dbReference type="EMBL" id="TWT37556.1"/>
    </source>
</evidence>
<evidence type="ECO:0000256" key="1">
    <source>
        <dbReference type="SAM" id="MobiDB-lite"/>
    </source>
</evidence>
<accession>A0A5C5VG61</accession>
<protein>
    <submittedName>
        <fullName evidence="2">Uncharacterized protein</fullName>
    </submittedName>
</protein>
<name>A0A5C5VG61_9BACT</name>
<keyword evidence="3" id="KW-1185">Reference proteome</keyword>
<comment type="caution">
    <text evidence="2">The sequence shown here is derived from an EMBL/GenBank/DDBJ whole genome shotgun (WGS) entry which is preliminary data.</text>
</comment>
<sequence>MTNPTNGSSADPSPAENEPAGGADNLPPLSEQELDEMLLIPDNEADAES</sequence>
<dbReference type="Proteomes" id="UP000316714">
    <property type="component" value="Unassembled WGS sequence"/>
</dbReference>
<gene>
    <name evidence="2" type="ORF">KOR34_25090</name>
</gene>
<dbReference type="AlphaFoldDB" id="A0A5C5VG61"/>
<reference evidence="2 3" key="1">
    <citation type="submission" date="2019-02" db="EMBL/GenBank/DDBJ databases">
        <title>Deep-cultivation of Planctomycetes and their phenomic and genomic characterization uncovers novel biology.</title>
        <authorList>
            <person name="Wiegand S."/>
            <person name="Jogler M."/>
            <person name="Boedeker C."/>
            <person name="Pinto D."/>
            <person name="Vollmers J."/>
            <person name="Rivas-Marin E."/>
            <person name="Kohn T."/>
            <person name="Peeters S.H."/>
            <person name="Heuer A."/>
            <person name="Rast P."/>
            <person name="Oberbeckmann S."/>
            <person name="Bunk B."/>
            <person name="Jeske O."/>
            <person name="Meyerdierks A."/>
            <person name="Storesund J.E."/>
            <person name="Kallscheuer N."/>
            <person name="Luecker S."/>
            <person name="Lage O.M."/>
            <person name="Pohl T."/>
            <person name="Merkel B.J."/>
            <person name="Hornburger P."/>
            <person name="Mueller R.-W."/>
            <person name="Bruemmer F."/>
            <person name="Labrenz M."/>
            <person name="Spormann A.M."/>
            <person name="Op Den Camp H."/>
            <person name="Overmann J."/>
            <person name="Amann R."/>
            <person name="Jetten M.S.M."/>
            <person name="Mascher T."/>
            <person name="Medema M.H."/>
            <person name="Devos D.P."/>
            <person name="Kaster A.-K."/>
            <person name="Ovreas L."/>
            <person name="Rohde M."/>
            <person name="Galperin M.Y."/>
            <person name="Jogler C."/>
        </authorList>
    </citation>
    <scope>NUCLEOTIDE SEQUENCE [LARGE SCALE GENOMIC DNA]</scope>
    <source>
        <strain evidence="2 3">KOR34</strain>
    </source>
</reference>
<proteinExistence type="predicted"/>
<evidence type="ECO:0000313" key="3">
    <source>
        <dbReference type="Proteomes" id="UP000316714"/>
    </source>
</evidence>
<dbReference type="EMBL" id="SIHJ01000001">
    <property type="protein sequence ID" value="TWT37556.1"/>
    <property type="molecule type" value="Genomic_DNA"/>
</dbReference>
<dbReference type="RefSeq" id="WP_197531348.1">
    <property type="nucleotide sequence ID" value="NZ_SIHJ01000001.1"/>
</dbReference>
<organism evidence="2 3">
    <name type="scientific">Posidoniimonas corsicana</name>
    <dbReference type="NCBI Taxonomy" id="1938618"/>
    <lineage>
        <taxon>Bacteria</taxon>
        <taxon>Pseudomonadati</taxon>
        <taxon>Planctomycetota</taxon>
        <taxon>Planctomycetia</taxon>
        <taxon>Pirellulales</taxon>
        <taxon>Lacipirellulaceae</taxon>
        <taxon>Posidoniimonas</taxon>
    </lineage>
</organism>